<reference evidence="1 2" key="1">
    <citation type="submission" date="2021-06" db="EMBL/GenBank/DDBJ databases">
        <title>Caerostris extrusa draft genome.</title>
        <authorList>
            <person name="Kono N."/>
            <person name="Arakawa K."/>
        </authorList>
    </citation>
    <scope>NUCLEOTIDE SEQUENCE [LARGE SCALE GENOMIC DNA]</scope>
</reference>
<dbReference type="Proteomes" id="UP001054945">
    <property type="component" value="Unassembled WGS sequence"/>
</dbReference>
<organism evidence="1 2">
    <name type="scientific">Caerostris extrusa</name>
    <name type="common">Bark spider</name>
    <name type="synonym">Caerostris bankana</name>
    <dbReference type="NCBI Taxonomy" id="172846"/>
    <lineage>
        <taxon>Eukaryota</taxon>
        <taxon>Metazoa</taxon>
        <taxon>Ecdysozoa</taxon>
        <taxon>Arthropoda</taxon>
        <taxon>Chelicerata</taxon>
        <taxon>Arachnida</taxon>
        <taxon>Araneae</taxon>
        <taxon>Araneomorphae</taxon>
        <taxon>Entelegynae</taxon>
        <taxon>Araneoidea</taxon>
        <taxon>Araneidae</taxon>
        <taxon>Caerostris</taxon>
    </lineage>
</organism>
<accession>A0AAV4U2P5</accession>
<protein>
    <submittedName>
        <fullName evidence="1">Uncharacterized protein</fullName>
    </submittedName>
</protein>
<sequence length="88" mass="9898">NRGWIEGWLNEESQAGRKKHVSNKFQCSRCELYILHADRRLKSARDLFAGVGNVSPAINFAVNGSLASCLSAVWHKKRSGHICRNSCR</sequence>
<name>A0AAV4U2P5_CAEEX</name>
<evidence type="ECO:0000313" key="1">
    <source>
        <dbReference type="EMBL" id="GIY51995.1"/>
    </source>
</evidence>
<feature type="non-terminal residue" evidence="1">
    <location>
        <position position="1"/>
    </location>
</feature>
<dbReference type="EMBL" id="BPLR01012184">
    <property type="protein sequence ID" value="GIY51995.1"/>
    <property type="molecule type" value="Genomic_DNA"/>
</dbReference>
<dbReference type="AlphaFoldDB" id="A0AAV4U2P5"/>
<proteinExistence type="predicted"/>
<gene>
    <name evidence="1" type="ORF">CEXT_530201</name>
</gene>
<keyword evidence="2" id="KW-1185">Reference proteome</keyword>
<evidence type="ECO:0000313" key="2">
    <source>
        <dbReference type="Proteomes" id="UP001054945"/>
    </source>
</evidence>
<comment type="caution">
    <text evidence="1">The sequence shown here is derived from an EMBL/GenBank/DDBJ whole genome shotgun (WGS) entry which is preliminary data.</text>
</comment>